<dbReference type="AlphaFoldDB" id="A0A9P0TIU3"/>
<keyword evidence="2" id="KW-1185">Reference proteome</keyword>
<proteinExistence type="predicted"/>
<dbReference type="EMBL" id="CALOZG010000005">
    <property type="protein sequence ID" value="CAH4028056.1"/>
    <property type="molecule type" value="Genomic_DNA"/>
</dbReference>
<evidence type="ECO:0000313" key="1">
    <source>
        <dbReference type="EMBL" id="CAH4028056.1"/>
    </source>
</evidence>
<reference evidence="1" key="1">
    <citation type="submission" date="2022-05" db="EMBL/GenBank/DDBJ databases">
        <authorList>
            <person name="Okamura Y."/>
        </authorList>
    </citation>
    <scope>NUCLEOTIDE SEQUENCE</scope>
</reference>
<evidence type="ECO:0000313" key="2">
    <source>
        <dbReference type="Proteomes" id="UP001152562"/>
    </source>
</evidence>
<sequence length="80" mass="8809">MFANLLRSAHLQQLRVVDRFANVERERRALSAPMGGGKLGEHKGELSLFVDASMRVSMQIRVTVSIRAVTGARSARGSRT</sequence>
<protein>
    <submittedName>
        <fullName evidence="1">Uncharacterized protein</fullName>
    </submittedName>
</protein>
<name>A0A9P0TIU3_PIEBR</name>
<comment type="caution">
    <text evidence="1">The sequence shown here is derived from an EMBL/GenBank/DDBJ whole genome shotgun (WGS) entry which is preliminary data.</text>
</comment>
<gene>
    <name evidence="1" type="ORF">PIBRA_LOCUS5018</name>
</gene>
<organism evidence="1 2">
    <name type="scientific">Pieris brassicae</name>
    <name type="common">White butterfly</name>
    <name type="synonym">Large white butterfly</name>
    <dbReference type="NCBI Taxonomy" id="7116"/>
    <lineage>
        <taxon>Eukaryota</taxon>
        <taxon>Metazoa</taxon>
        <taxon>Ecdysozoa</taxon>
        <taxon>Arthropoda</taxon>
        <taxon>Hexapoda</taxon>
        <taxon>Insecta</taxon>
        <taxon>Pterygota</taxon>
        <taxon>Neoptera</taxon>
        <taxon>Endopterygota</taxon>
        <taxon>Lepidoptera</taxon>
        <taxon>Glossata</taxon>
        <taxon>Ditrysia</taxon>
        <taxon>Papilionoidea</taxon>
        <taxon>Pieridae</taxon>
        <taxon>Pierinae</taxon>
        <taxon>Pieris</taxon>
    </lineage>
</organism>
<accession>A0A9P0TIU3</accession>
<dbReference type="Proteomes" id="UP001152562">
    <property type="component" value="Unassembled WGS sequence"/>
</dbReference>